<keyword evidence="5" id="KW-0234">DNA repair</keyword>
<dbReference type="NCBIfam" id="TIGR00632">
    <property type="entry name" value="vsr"/>
    <property type="match status" value="1"/>
</dbReference>
<keyword evidence="8" id="KW-1185">Reference proteome</keyword>
<evidence type="ECO:0000256" key="4">
    <source>
        <dbReference type="ARBA" id="ARBA00022801"/>
    </source>
</evidence>
<dbReference type="RefSeq" id="WP_277442205.1">
    <property type="nucleotide sequence ID" value="NZ_JAKOAV010000002.1"/>
</dbReference>
<reference evidence="7" key="1">
    <citation type="submission" date="2022-02" db="EMBL/GenBank/DDBJ databases">
        <authorList>
            <person name="Leng L."/>
        </authorList>
    </citation>
    <scope>NUCLEOTIDE SEQUENCE</scope>
    <source>
        <strain evidence="7">JI</strain>
    </source>
</reference>
<dbReference type="GO" id="GO:0004519">
    <property type="term" value="F:endonuclease activity"/>
    <property type="evidence" value="ECO:0007669"/>
    <property type="project" value="UniProtKB-KW"/>
</dbReference>
<keyword evidence="1" id="KW-0540">Nuclease</keyword>
<comment type="caution">
    <text evidence="7">The sequence shown here is derived from an EMBL/GenBank/DDBJ whole genome shotgun (WGS) entry which is preliminary data.</text>
</comment>
<dbReference type="InterPro" id="IPR004603">
    <property type="entry name" value="DNA_mismatch_endonuc_vsr"/>
</dbReference>
<evidence type="ECO:0000256" key="5">
    <source>
        <dbReference type="ARBA" id="ARBA00023204"/>
    </source>
</evidence>
<dbReference type="SUPFAM" id="SSF52980">
    <property type="entry name" value="Restriction endonuclease-like"/>
    <property type="match status" value="1"/>
</dbReference>
<keyword evidence="3" id="KW-0227">DNA damage</keyword>
<organism evidence="7 8">
    <name type="scientific">Pelotomaculum isophthalicicum JI</name>
    <dbReference type="NCBI Taxonomy" id="947010"/>
    <lineage>
        <taxon>Bacteria</taxon>
        <taxon>Bacillati</taxon>
        <taxon>Bacillota</taxon>
        <taxon>Clostridia</taxon>
        <taxon>Eubacteriales</taxon>
        <taxon>Desulfotomaculaceae</taxon>
        <taxon>Pelotomaculum</taxon>
    </lineage>
</organism>
<dbReference type="Pfam" id="PF03852">
    <property type="entry name" value="Vsr"/>
    <property type="match status" value="1"/>
</dbReference>
<evidence type="ECO:0000313" key="8">
    <source>
        <dbReference type="Proteomes" id="UP001154312"/>
    </source>
</evidence>
<gene>
    <name evidence="7" type="ORF">L7E55_01480</name>
</gene>
<name>A0A9X4GXP6_9FIRM</name>
<evidence type="ECO:0000256" key="3">
    <source>
        <dbReference type="ARBA" id="ARBA00022763"/>
    </source>
</evidence>
<evidence type="ECO:0000256" key="2">
    <source>
        <dbReference type="ARBA" id="ARBA00022759"/>
    </source>
</evidence>
<protein>
    <submittedName>
        <fullName evidence="7">Very short patch repair endonuclease</fullName>
    </submittedName>
</protein>
<evidence type="ECO:0000256" key="1">
    <source>
        <dbReference type="ARBA" id="ARBA00022722"/>
    </source>
</evidence>
<accession>A0A9X4GXP6</accession>
<dbReference type="GO" id="GO:0016787">
    <property type="term" value="F:hydrolase activity"/>
    <property type="evidence" value="ECO:0007669"/>
    <property type="project" value="UniProtKB-KW"/>
</dbReference>
<dbReference type="EMBL" id="JAKOAV010000002">
    <property type="protein sequence ID" value="MDF9407040.1"/>
    <property type="molecule type" value="Genomic_DNA"/>
</dbReference>
<evidence type="ECO:0000313" key="7">
    <source>
        <dbReference type="EMBL" id="MDF9407040.1"/>
    </source>
</evidence>
<proteinExistence type="inferred from homology"/>
<keyword evidence="4" id="KW-0378">Hydrolase</keyword>
<dbReference type="GO" id="GO:0006298">
    <property type="term" value="P:mismatch repair"/>
    <property type="evidence" value="ECO:0007669"/>
    <property type="project" value="InterPro"/>
</dbReference>
<dbReference type="InterPro" id="IPR011335">
    <property type="entry name" value="Restrct_endonuc-II-like"/>
</dbReference>
<sequence>MADIFDKEMRSIVMKKVRTKGNKSTELKLISLFKKYDIKGWRRGYPVKGHPDFVFLQARVAIFVDGCFWHGHDCRNTRPKENEEYWTKKRKCNKKHDQEITEYFRKRGWNVIRVWECELKSVTLPSKLDFLLV</sequence>
<dbReference type="Gene3D" id="3.40.960.10">
    <property type="entry name" value="VSR Endonuclease"/>
    <property type="match status" value="1"/>
</dbReference>
<evidence type="ECO:0000256" key="6">
    <source>
        <dbReference type="ARBA" id="ARBA00029466"/>
    </source>
</evidence>
<comment type="similarity">
    <text evidence="6">Belongs to the Vsr family.</text>
</comment>
<keyword evidence="2 7" id="KW-0255">Endonuclease</keyword>
<dbReference type="AlphaFoldDB" id="A0A9X4GXP6"/>
<dbReference type="Proteomes" id="UP001154312">
    <property type="component" value="Unassembled WGS sequence"/>
</dbReference>